<dbReference type="AlphaFoldDB" id="A0A7J7KTG8"/>
<keyword evidence="1" id="KW-0472">Membrane</keyword>
<feature type="transmembrane region" description="Helical" evidence="1">
    <location>
        <begin position="12"/>
        <end position="30"/>
    </location>
</feature>
<protein>
    <submittedName>
        <fullName evidence="2">Uncharacterized protein</fullName>
    </submittedName>
</protein>
<keyword evidence="3" id="KW-1185">Reference proteome</keyword>
<keyword evidence="1" id="KW-0812">Transmembrane</keyword>
<evidence type="ECO:0000313" key="3">
    <source>
        <dbReference type="Proteomes" id="UP000593567"/>
    </source>
</evidence>
<comment type="caution">
    <text evidence="2">The sequence shown here is derived from an EMBL/GenBank/DDBJ whole genome shotgun (WGS) entry which is preliminary data.</text>
</comment>
<organism evidence="2 3">
    <name type="scientific">Bugula neritina</name>
    <name type="common">Brown bryozoan</name>
    <name type="synonym">Sertularia neritina</name>
    <dbReference type="NCBI Taxonomy" id="10212"/>
    <lineage>
        <taxon>Eukaryota</taxon>
        <taxon>Metazoa</taxon>
        <taxon>Spiralia</taxon>
        <taxon>Lophotrochozoa</taxon>
        <taxon>Bryozoa</taxon>
        <taxon>Gymnolaemata</taxon>
        <taxon>Cheilostomatida</taxon>
        <taxon>Flustrina</taxon>
        <taxon>Buguloidea</taxon>
        <taxon>Bugulidae</taxon>
        <taxon>Bugula</taxon>
    </lineage>
</organism>
<dbReference type="Proteomes" id="UP000593567">
    <property type="component" value="Unassembled WGS sequence"/>
</dbReference>
<evidence type="ECO:0000256" key="1">
    <source>
        <dbReference type="SAM" id="Phobius"/>
    </source>
</evidence>
<name>A0A7J7KTG8_BUGNE</name>
<evidence type="ECO:0000313" key="2">
    <source>
        <dbReference type="EMBL" id="KAF6041467.1"/>
    </source>
</evidence>
<proteinExistence type="predicted"/>
<accession>A0A7J7KTG8</accession>
<keyword evidence="1" id="KW-1133">Transmembrane helix</keyword>
<gene>
    <name evidence="2" type="ORF">EB796_000230</name>
</gene>
<sequence>MKRIAILISFGYKGLVLLFVYVVKVLHMILTTGRLPLETLTDSLVYLADRTVESEANLDAASFAISQYVRSVLQHSRAQHTVVLANSEYINVIL</sequence>
<reference evidence="2" key="1">
    <citation type="submission" date="2020-06" db="EMBL/GenBank/DDBJ databases">
        <title>Draft genome of Bugula neritina, a colonial animal packing powerful symbionts and potential medicines.</title>
        <authorList>
            <person name="Rayko M."/>
        </authorList>
    </citation>
    <scope>NUCLEOTIDE SEQUENCE [LARGE SCALE GENOMIC DNA]</scope>
    <source>
        <strain evidence="2">Kwan_BN1</strain>
    </source>
</reference>
<dbReference type="EMBL" id="VXIV02000042">
    <property type="protein sequence ID" value="KAF6041467.1"/>
    <property type="molecule type" value="Genomic_DNA"/>
</dbReference>